<proteinExistence type="predicted"/>
<evidence type="ECO:0000313" key="2">
    <source>
        <dbReference type="Proteomes" id="UP001234297"/>
    </source>
</evidence>
<reference evidence="1 2" key="1">
    <citation type="journal article" date="2022" name="Hortic Res">
        <title>A haplotype resolved chromosomal level avocado genome allows analysis of novel avocado genes.</title>
        <authorList>
            <person name="Nath O."/>
            <person name="Fletcher S.J."/>
            <person name="Hayward A."/>
            <person name="Shaw L.M."/>
            <person name="Masouleh A.K."/>
            <person name="Furtado A."/>
            <person name="Henry R.J."/>
            <person name="Mitter N."/>
        </authorList>
    </citation>
    <scope>NUCLEOTIDE SEQUENCE [LARGE SCALE GENOMIC DNA]</scope>
    <source>
        <strain evidence="2">cv. Hass</strain>
    </source>
</reference>
<protein>
    <submittedName>
        <fullName evidence="1">Uncharacterized protein</fullName>
    </submittedName>
</protein>
<dbReference type="EMBL" id="CM056811">
    <property type="protein sequence ID" value="KAJ8637564.1"/>
    <property type="molecule type" value="Genomic_DNA"/>
</dbReference>
<sequence length="1053" mass="118314">MNKMLDSWSKRSGVDGQSRNEAKDLLEGASDLKESLIMLGKLQEASKSVARSEKKQNLNTVGKDEEADCEAMGFNRFRCSICENRLQTPQLSVDGSSRNCMKELKKAIRDGLYRQNLLSVPSDEDRAFLGQCQLGCLSDGPPASSSRFSMVRPNGCSQKFACDQSTRTDSSVSATLQQKVKSPNLIAKLMGLEEIPLESVQTSEKQKAKKTSQHRNFPFFAIDIARVRKPQFIASKSKQRTLEDIIATMRFKGLLKSNHVRNWPHISESSELKVHGRNFHMERFENGMLPIVIIKPLNVLRCRKETQTESLNQEDGFSDPLQILKRMGGKESENMKTIVWSKDGVSCPKQIIKRLGANELKRARTKVLERELSEPIQGVKRLGAKDMKNRETRGLHLEGVLDSKQMIKRASAKELNIMETTAQKGIPDPKQMHKRMRAEEQETTETKVWKQPVPVGKQLLKKAGVNGLKIKETSIHKGASDVKQVLKISGGKELMIMKTADCYFSRVKLPSHLNRKHQKSAAIKTGNKEGSVQKVLPETETKSRRPGNRMIPVKNPNFLQKNATQNHNLGHKRHVSHESMKWIKEGHIKNAKAAKEGTKSSSTIENAQRAKDDKEIHLMHENKCTSTITSTLPDEQLSTQTRQDPDVQIKGSGIEAGMGNAKLILDYANELMTRKGLQMGSKGHPLLQAHVWGFRTSISFNQLVEELNDGLEYLKCYSKVGDDILPKDGLYMMLSKDLKGKGVLVSGLWDFGWTNGFSMQETDQILVLFILILEKDHQFSLNRRACQAIQALPPLGILQQGRIPQTELEFDPSDRWELLDQCRCRDDRSSPEFKDRVELQRRIGQDTAIGLVLAVLRRLCECDRYVRKGLWKNGEFQLTTKFTGKSVGIVGLGRIGWAIAKRAEAFSCPISYYSRSEKPDSKYKYYPNIIDLAANSEVLVIACPLTEETRHIINRKVIEALGPKGVLVNIGRGPLVDEPELVSALLEGRMGGAGLDVFKHEPNVPEQLFGLDNVVLLPHVGSATWETRKDMADLVLGNLEAYFLNKPLLMPVM</sequence>
<evidence type="ECO:0000313" key="1">
    <source>
        <dbReference type="EMBL" id="KAJ8637564.1"/>
    </source>
</evidence>
<accession>A0ACC2LW44</accession>
<dbReference type="Proteomes" id="UP001234297">
    <property type="component" value="Chromosome 3"/>
</dbReference>
<keyword evidence="2" id="KW-1185">Reference proteome</keyword>
<name>A0ACC2LW44_PERAE</name>
<gene>
    <name evidence="1" type="ORF">MRB53_011831</name>
</gene>
<comment type="caution">
    <text evidence="1">The sequence shown here is derived from an EMBL/GenBank/DDBJ whole genome shotgun (WGS) entry which is preliminary data.</text>
</comment>
<organism evidence="1 2">
    <name type="scientific">Persea americana</name>
    <name type="common">Avocado</name>
    <dbReference type="NCBI Taxonomy" id="3435"/>
    <lineage>
        <taxon>Eukaryota</taxon>
        <taxon>Viridiplantae</taxon>
        <taxon>Streptophyta</taxon>
        <taxon>Embryophyta</taxon>
        <taxon>Tracheophyta</taxon>
        <taxon>Spermatophyta</taxon>
        <taxon>Magnoliopsida</taxon>
        <taxon>Magnoliidae</taxon>
        <taxon>Laurales</taxon>
        <taxon>Lauraceae</taxon>
        <taxon>Persea</taxon>
    </lineage>
</organism>